<dbReference type="InterPro" id="IPR001279">
    <property type="entry name" value="Metallo-B-lactamas"/>
</dbReference>
<dbReference type="InterPro" id="IPR050114">
    <property type="entry name" value="UPF0173_UPF0282_UlaG_hydrolase"/>
</dbReference>
<evidence type="ECO:0000256" key="1">
    <source>
        <dbReference type="ARBA" id="ARBA00022801"/>
    </source>
</evidence>
<protein>
    <submittedName>
        <fullName evidence="3">MBL fold metallo-hydrolase</fullName>
    </submittedName>
</protein>
<organism evidence="3 4">
    <name type="scientific">Chryseobacterium salviniae</name>
    <dbReference type="NCBI Taxonomy" id="3101750"/>
    <lineage>
        <taxon>Bacteria</taxon>
        <taxon>Pseudomonadati</taxon>
        <taxon>Bacteroidota</taxon>
        <taxon>Flavobacteriia</taxon>
        <taxon>Flavobacteriales</taxon>
        <taxon>Weeksellaceae</taxon>
        <taxon>Chryseobacterium group</taxon>
        <taxon>Chryseobacterium</taxon>
    </lineage>
</organism>
<keyword evidence="1" id="KW-0378">Hydrolase</keyword>
<dbReference type="PANTHER" id="PTHR43546">
    <property type="entry name" value="UPF0173 METAL-DEPENDENT HYDROLASE MJ1163-RELATED"/>
    <property type="match status" value="1"/>
</dbReference>
<dbReference type="SUPFAM" id="SSF56281">
    <property type="entry name" value="Metallo-hydrolase/oxidoreductase"/>
    <property type="match status" value="1"/>
</dbReference>
<feature type="domain" description="Metallo-beta-lactamase" evidence="2">
    <location>
        <begin position="7"/>
        <end position="216"/>
    </location>
</feature>
<dbReference type="SMART" id="SM00849">
    <property type="entry name" value="Lactamase_B"/>
    <property type="match status" value="1"/>
</dbReference>
<comment type="caution">
    <text evidence="3">The sequence shown here is derived from an EMBL/GenBank/DDBJ whole genome shotgun (WGS) entry which is preliminary data.</text>
</comment>
<sequence>MKIHHLRNATFVIETEGKYILIDPMLGRKGSLSPFTLFRFKPLKNPLVDLPVNSNAILEKVTHCLITHLHPDHLDKEAEHFLKEKSVPVICSVKDKRQLEKRGLSILKTVDYWKDEDILDLKITGVPARHGYGFIANPMGIVMGFYLEFAQSQSVYISADTIYTEHIDKVFKELKPDLSVLACGGAQLDFGKPLLMNMQDIIQFIKNAPGKVLANHMEALNHCPITRAQLKDELVKYSLTEKVFIPEDGQSIIF</sequence>
<dbReference type="PANTHER" id="PTHR43546:SF9">
    <property type="entry name" value="L-ASCORBATE-6-PHOSPHATE LACTONASE ULAG-RELATED"/>
    <property type="match status" value="1"/>
</dbReference>
<dbReference type="InterPro" id="IPR036866">
    <property type="entry name" value="RibonucZ/Hydroxyglut_hydro"/>
</dbReference>
<dbReference type="RefSeq" id="WP_326320328.1">
    <property type="nucleotide sequence ID" value="NZ_JAYLAA010000026.1"/>
</dbReference>
<name>A0ABU6HR35_9FLAO</name>
<dbReference type="Proteomes" id="UP001348397">
    <property type="component" value="Unassembled WGS sequence"/>
</dbReference>
<evidence type="ECO:0000259" key="2">
    <source>
        <dbReference type="SMART" id="SM00849"/>
    </source>
</evidence>
<proteinExistence type="predicted"/>
<dbReference type="Gene3D" id="3.60.15.10">
    <property type="entry name" value="Ribonuclease Z/Hydroxyacylglutathione hydrolase-like"/>
    <property type="match status" value="1"/>
</dbReference>
<gene>
    <name evidence="3" type="ORF">SOP96_07275</name>
</gene>
<accession>A0ABU6HR35</accession>
<evidence type="ECO:0000313" key="4">
    <source>
        <dbReference type="Proteomes" id="UP001348397"/>
    </source>
</evidence>
<evidence type="ECO:0000313" key="3">
    <source>
        <dbReference type="EMBL" id="MEC3875509.1"/>
    </source>
</evidence>
<reference evidence="3 4" key="1">
    <citation type="submission" date="2024-01" db="EMBL/GenBank/DDBJ databases">
        <title>Chryseobacterium sp. T9W2-O.</title>
        <authorList>
            <person name="Maltman C."/>
        </authorList>
    </citation>
    <scope>NUCLEOTIDE SEQUENCE [LARGE SCALE GENOMIC DNA]</scope>
    <source>
        <strain evidence="3 4">T9W2-O</strain>
    </source>
</reference>
<keyword evidence="4" id="KW-1185">Reference proteome</keyword>
<dbReference type="EMBL" id="JAYLAA010000026">
    <property type="protein sequence ID" value="MEC3875509.1"/>
    <property type="molecule type" value="Genomic_DNA"/>
</dbReference>
<dbReference type="Pfam" id="PF12706">
    <property type="entry name" value="Lactamase_B_2"/>
    <property type="match status" value="1"/>
</dbReference>